<evidence type="ECO:0000256" key="2">
    <source>
        <dbReference type="SAM" id="Phobius"/>
    </source>
</evidence>
<gene>
    <name evidence="3" type="ORF">IFM89_011475</name>
</gene>
<comment type="caution">
    <text evidence="3">The sequence shown here is derived from an EMBL/GenBank/DDBJ whole genome shotgun (WGS) entry which is preliminary data.</text>
</comment>
<organism evidence="3 4">
    <name type="scientific">Coptis chinensis</name>
    <dbReference type="NCBI Taxonomy" id="261450"/>
    <lineage>
        <taxon>Eukaryota</taxon>
        <taxon>Viridiplantae</taxon>
        <taxon>Streptophyta</taxon>
        <taxon>Embryophyta</taxon>
        <taxon>Tracheophyta</taxon>
        <taxon>Spermatophyta</taxon>
        <taxon>Magnoliopsida</taxon>
        <taxon>Ranunculales</taxon>
        <taxon>Ranunculaceae</taxon>
        <taxon>Coptidoideae</taxon>
        <taxon>Coptis</taxon>
    </lineage>
</organism>
<accession>A0A835IYB1</accession>
<feature type="transmembrane region" description="Helical" evidence="2">
    <location>
        <begin position="41"/>
        <end position="59"/>
    </location>
</feature>
<dbReference type="EMBL" id="JADFTS010000001">
    <property type="protein sequence ID" value="KAF9624467.1"/>
    <property type="molecule type" value="Genomic_DNA"/>
</dbReference>
<sequence length="256" mass="29209">MPSPSCLLLQTCKLSVVFFLGLFFIPFLIFGLVIITLFSFVFIPIVCILLSVYVLSLLMRQLPVRSLVKASFHFCFNILNSSPSIQKEDNQIHPREEQHRVSVEFDPSEIPSVEESEEDDRTREDISEELSMEEDDNNKESWQIQTLQSIKQAEDKPINRNTDMELSHDFPKTVFNRPRPIDYINIADGIESPGLLKLHTRTPAASGKKWLALVVLPLNHCRKSSFTLLVLGTKTVNLIVLPVHEIIQSGQQSNEY</sequence>
<feature type="region of interest" description="Disordered" evidence="1">
    <location>
        <begin position="104"/>
        <end position="143"/>
    </location>
</feature>
<keyword evidence="4" id="KW-1185">Reference proteome</keyword>
<dbReference type="Proteomes" id="UP000631114">
    <property type="component" value="Unassembled WGS sequence"/>
</dbReference>
<evidence type="ECO:0000313" key="3">
    <source>
        <dbReference type="EMBL" id="KAF9624467.1"/>
    </source>
</evidence>
<keyword evidence="2" id="KW-0472">Membrane</keyword>
<evidence type="ECO:0000256" key="1">
    <source>
        <dbReference type="SAM" id="MobiDB-lite"/>
    </source>
</evidence>
<reference evidence="3 4" key="1">
    <citation type="submission" date="2020-10" db="EMBL/GenBank/DDBJ databases">
        <title>The Coptis chinensis genome and diversification of protoberbering-type alkaloids.</title>
        <authorList>
            <person name="Wang B."/>
            <person name="Shu S."/>
            <person name="Song C."/>
            <person name="Liu Y."/>
        </authorList>
    </citation>
    <scope>NUCLEOTIDE SEQUENCE [LARGE SCALE GENOMIC DNA]</scope>
    <source>
        <strain evidence="3">HL-2020</strain>
        <tissue evidence="3">Leaf</tissue>
    </source>
</reference>
<evidence type="ECO:0000313" key="4">
    <source>
        <dbReference type="Proteomes" id="UP000631114"/>
    </source>
</evidence>
<feature type="compositionally biased region" description="Acidic residues" evidence="1">
    <location>
        <begin position="126"/>
        <end position="137"/>
    </location>
</feature>
<feature type="transmembrane region" description="Helical" evidence="2">
    <location>
        <begin position="12"/>
        <end position="35"/>
    </location>
</feature>
<keyword evidence="2" id="KW-0812">Transmembrane</keyword>
<proteinExistence type="predicted"/>
<protein>
    <submittedName>
        <fullName evidence="3">Uncharacterized protein</fullName>
    </submittedName>
</protein>
<keyword evidence="2" id="KW-1133">Transmembrane helix</keyword>
<dbReference type="AlphaFoldDB" id="A0A835IYB1"/>
<name>A0A835IYB1_9MAGN</name>